<comment type="caution">
    <text evidence="1">The sequence shown here is derived from an EMBL/GenBank/DDBJ whole genome shotgun (WGS) entry which is preliminary data.</text>
</comment>
<protein>
    <submittedName>
        <fullName evidence="1">Uncharacterized protein</fullName>
    </submittedName>
</protein>
<evidence type="ECO:0000313" key="1">
    <source>
        <dbReference type="EMBL" id="RLU24767.1"/>
    </source>
</evidence>
<dbReference type="SUPFAM" id="SSF53474">
    <property type="entry name" value="alpha/beta-Hydrolases"/>
    <property type="match status" value="1"/>
</dbReference>
<dbReference type="EMBL" id="QOIP01000003">
    <property type="protein sequence ID" value="RLU24767.1"/>
    <property type="molecule type" value="Genomic_DNA"/>
</dbReference>
<dbReference type="GO" id="GO:0017171">
    <property type="term" value="F:serine hydrolase activity"/>
    <property type="evidence" value="ECO:0007669"/>
    <property type="project" value="TreeGrafter"/>
</dbReference>
<proteinExistence type="predicted"/>
<dbReference type="Gene3D" id="3.40.50.1820">
    <property type="entry name" value="alpha/beta hydrolase"/>
    <property type="match status" value="1"/>
</dbReference>
<reference evidence="1 2" key="1">
    <citation type="journal article" date="2018" name="Genome Res.">
        <title>The genomic architecture and molecular evolution of ant odorant receptors.</title>
        <authorList>
            <person name="McKenzie S.K."/>
            <person name="Kronauer D.J.C."/>
        </authorList>
    </citation>
    <scope>NUCLEOTIDE SEQUENCE [LARGE SCALE GENOMIC DNA]</scope>
    <source>
        <strain evidence="1">Clonal line C1</strain>
    </source>
</reference>
<dbReference type="PANTHER" id="PTHR46331">
    <property type="entry name" value="VALACYCLOVIR HYDROLASE"/>
    <property type="match status" value="1"/>
</dbReference>
<dbReference type="AlphaFoldDB" id="A0A3L8DWF2"/>
<name>A0A3L8DWF2_OOCBI</name>
<dbReference type="Proteomes" id="UP000279307">
    <property type="component" value="Chromosome 3"/>
</dbReference>
<gene>
    <name evidence="1" type="ORF">DMN91_002857</name>
</gene>
<dbReference type="PANTHER" id="PTHR46331:SF2">
    <property type="entry name" value="VALACYCLOVIR HYDROLASE"/>
    <property type="match status" value="1"/>
</dbReference>
<evidence type="ECO:0000313" key="2">
    <source>
        <dbReference type="Proteomes" id="UP000279307"/>
    </source>
</evidence>
<dbReference type="InterPro" id="IPR029058">
    <property type="entry name" value="AB_hydrolase_fold"/>
</dbReference>
<organism evidence="1 2">
    <name type="scientific">Ooceraea biroi</name>
    <name type="common">Clonal raider ant</name>
    <name type="synonym">Cerapachys biroi</name>
    <dbReference type="NCBI Taxonomy" id="2015173"/>
    <lineage>
        <taxon>Eukaryota</taxon>
        <taxon>Metazoa</taxon>
        <taxon>Ecdysozoa</taxon>
        <taxon>Arthropoda</taxon>
        <taxon>Hexapoda</taxon>
        <taxon>Insecta</taxon>
        <taxon>Pterygota</taxon>
        <taxon>Neoptera</taxon>
        <taxon>Endopterygota</taxon>
        <taxon>Hymenoptera</taxon>
        <taxon>Apocrita</taxon>
        <taxon>Aculeata</taxon>
        <taxon>Formicoidea</taxon>
        <taxon>Formicidae</taxon>
        <taxon>Dorylinae</taxon>
        <taxon>Ooceraea</taxon>
    </lineage>
</organism>
<accession>A0A3L8DWF2</accession>
<sequence>MRDLLVNIYSVDYIKQTLLRWLDTMFRLYNKQDGDLCQQVLPKIKCPTLIFHGSENTFLVPNQPLHLKQNIVDSTIYIFENDTPDDFTGYLEVVNKVITEFLLEK</sequence>